<dbReference type="AlphaFoldDB" id="A0A7S1QGV9"/>
<sequence>MAWWNVSGSYTRAQPDARRDARLLDVPYRLARAGPTNPLEAPTDGVSFATERAFDGDPASHEMREPLGELPPNLVLHDTNADVFDASIRFTAIFMLIAAPCVFVFALTVGLASGVRSPVVYTLVFGGLPAVTLAWIFGGWLGTRIRVDHRPQHGSNDPEDRRIVVEKYRTPWRLFLKTHEFRVRDIERTDFVMQQPNQHLAPLHRAVVATLKPGIADLQFRLFVGPHVEAVRAHEVWRAFLGLASSPADDLDIV</sequence>
<feature type="transmembrane region" description="Helical" evidence="1">
    <location>
        <begin position="92"/>
        <end position="113"/>
    </location>
</feature>
<keyword evidence="1" id="KW-0472">Membrane</keyword>
<evidence type="ECO:0000256" key="1">
    <source>
        <dbReference type="SAM" id="Phobius"/>
    </source>
</evidence>
<name>A0A7S1QGV9_NEODS</name>
<accession>A0A7S1QGV9</accession>
<keyword evidence="1" id="KW-0812">Transmembrane</keyword>
<reference evidence="2" key="1">
    <citation type="submission" date="2021-01" db="EMBL/GenBank/DDBJ databases">
        <authorList>
            <person name="Corre E."/>
            <person name="Pelletier E."/>
            <person name="Niang G."/>
            <person name="Scheremetjew M."/>
            <person name="Finn R."/>
            <person name="Kale V."/>
            <person name="Holt S."/>
            <person name="Cochrane G."/>
            <person name="Meng A."/>
            <person name="Brown T."/>
            <person name="Cohen L."/>
        </authorList>
    </citation>
    <scope>NUCLEOTIDE SEQUENCE</scope>
    <source>
        <strain evidence="2">CCAP 1951/1</strain>
    </source>
</reference>
<keyword evidence="1" id="KW-1133">Transmembrane helix</keyword>
<evidence type="ECO:0000313" key="2">
    <source>
        <dbReference type="EMBL" id="CAD9135881.1"/>
    </source>
</evidence>
<protein>
    <submittedName>
        <fullName evidence="2">Uncharacterized protein</fullName>
    </submittedName>
</protein>
<feature type="transmembrane region" description="Helical" evidence="1">
    <location>
        <begin position="119"/>
        <end position="141"/>
    </location>
</feature>
<dbReference type="EMBL" id="HBGF01037375">
    <property type="protein sequence ID" value="CAD9135881.1"/>
    <property type="molecule type" value="Transcribed_RNA"/>
</dbReference>
<gene>
    <name evidence="2" type="ORF">NDES1114_LOCUS25002</name>
</gene>
<proteinExistence type="predicted"/>
<organism evidence="2">
    <name type="scientific">Neobodo designis</name>
    <name type="common">Flagellated protozoan</name>
    <name type="synonym">Bodo designis</name>
    <dbReference type="NCBI Taxonomy" id="312471"/>
    <lineage>
        <taxon>Eukaryota</taxon>
        <taxon>Discoba</taxon>
        <taxon>Euglenozoa</taxon>
        <taxon>Kinetoplastea</taxon>
        <taxon>Metakinetoplastina</taxon>
        <taxon>Neobodonida</taxon>
        <taxon>Neobodo</taxon>
    </lineage>
</organism>